<feature type="region of interest" description="Disordered" evidence="1">
    <location>
        <begin position="1"/>
        <end position="34"/>
    </location>
</feature>
<name>A0ABX2YAU0_9CELL</name>
<evidence type="ECO:0000313" key="2">
    <source>
        <dbReference type="EMBL" id="OCI32844.1"/>
    </source>
</evidence>
<evidence type="ECO:0000256" key="1">
    <source>
        <dbReference type="SAM" id="MobiDB-lite"/>
    </source>
</evidence>
<evidence type="ECO:0000313" key="3">
    <source>
        <dbReference type="Proteomes" id="UP000093412"/>
    </source>
</evidence>
<dbReference type="EMBL" id="MAQA01000003">
    <property type="protein sequence ID" value="OCI32844.1"/>
    <property type="molecule type" value="Genomic_DNA"/>
</dbReference>
<feature type="compositionally biased region" description="Basic and acidic residues" evidence="1">
    <location>
        <begin position="1"/>
        <end position="21"/>
    </location>
</feature>
<keyword evidence="3" id="KW-1185">Reference proteome</keyword>
<accession>A0ABX2YAU0</accession>
<reference evidence="2 3" key="1">
    <citation type="submission" date="2016-06" db="EMBL/GenBank/DDBJ databases">
        <title>Genome sequence of Oerskovia enterophila DSM 43852.</title>
        <authorList>
            <person name="Poehlein A."/>
            <person name="Jag V."/>
            <person name="Bengelsdorf F.R."/>
            <person name="Daniel R."/>
            <person name="Duerre P."/>
        </authorList>
    </citation>
    <scope>NUCLEOTIDE SEQUENCE [LARGE SCALE GENOMIC DNA]</scope>
    <source>
        <strain evidence="2 3">DSM 43852</strain>
    </source>
</reference>
<comment type="caution">
    <text evidence="2">The sequence shown here is derived from an EMBL/GenBank/DDBJ whole genome shotgun (WGS) entry which is preliminary data.</text>
</comment>
<dbReference type="Proteomes" id="UP000093412">
    <property type="component" value="Unassembled WGS sequence"/>
</dbReference>
<sequence>MSYDEQAHPRAGSEHRTERGALDASTAQPRMRDGRFATKDAAEADGGFGALLPAARPADLPLTVVEVSGTTGPGAGALVQWLEHSTGLGPVQLKVDRDDEHCVLARLVENDVTYAVRSARGGCQVVDTSVQGARPAGGDGDQDDLGATIRSARENAISAVAQRVATQTVGEEFGATKHLPNSVEVDDEWGLTRSSLPLVGRAVAVRRFHGERRELFATYSDDQLGSISARQRTNRVNAAVGAIDPTNPERGQTVLHRYLDVAESTARDMRAADTARRA</sequence>
<gene>
    <name evidence="2" type="ORF">OERS_04360</name>
</gene>
<protein>
    <submittedName>
        <fullName evidence="2">Uncharacterized protein</fullName>
    </submittedName>
</protein>
<organism evidence="2 3">
    <name type="scientific">Oerskovia enterophila</name>
    <dbReference type="NCBI Taxonomy" id="43678"/>
    <lineage>
        <taxon>Bacteria</taxon>
        <taxon>Bacillati</taxon>
        <taxon>Actinomycetota</taxon>
        <taxon>Actinomycetes</taxon>
        <taxon>Micrococcales</taxon>
        <taxon>Cellulomonadaceae</taxon>
        <taxon>Oerskovia</taxon>
    </lineage>
</organism>
<proteinExistence type="predicted"/>